<protein>
    <recommendedName>
        <fullName evidence="3 10">Beta sliding clamp</fullName>
    </recommendedName>
</protein>
<dbReference type="Pfam" id="PF02767">
    <property type="entry name" value="DNA_pol3_beta_2"/>
    <property type="match status" value="1"/>
</dbReference>
<evidence type="ECO:0000256" key="5">
    <source>
        <dbReference type="ARBA" id="ARBA00022679"/>
    </source>
</evidence>
<evidence type="ECO:0000256" key="10">
    <source>
        <dbReference type="PIRNR" id="PIRNR000804"/>
    </source>
</evidence>
<evidence type="ECO:0000256" key="8">
    <source>
        <dbReference type="ARBA" id="ARBA00022932"/>
    </source>
</evidence>
<dbReference type="SMART" id="SM00480">
    <property type="entry name" value="POL3Bc"/>
    <property type="match status" value="1"/>
</dbReference>
<keyword evidence="5 10" id="KW-0808">Transferase</keyword>
<evidence type="ECO:0000256" key="7">
    <source>
        <dbReference type="ARBA" id="ARBA00022705"/>
    </source>
</evidence>
<comment type="similarity">
    <text evidence="2 10">Belongs to the beta sliding clamp family.</text>
</comment>
<evidence type="ECO:0000256" key="4">
    <source>
        <dbReference type="ARBA" id="ARBA00022490"/>
    </source>
</evidence>
<keyword evidence="4 10" id="KW-0963">Cytoplasm</keyword>
<keyword evidence="6 10" id="KW-0548">Nucleotidyltransferase</keyword>
<keyword evidence="8 10" id="KW-0239">DNA-directed DNA polymerase</keyword>
<dbReference type="InterPro" id="IPR001001">
    <property type="entry name" value="DNA_polIII_beta"/>
</dbReference>
<dbReference type="InterPro" id="IPR022637">
    <property type="entry name" value="DNA_polIII_beta_cen"/>
</dbReference>
<dbReference type="InterPro" id="IPR046938">
    <property type="entry name" value="DNA_clamp_sf"/>
</dbReference>
<keyword evidence="9" id="KW-0238">DNA-binding</keyword>
<dbReference type="AlphaFoldDB" id="A0A0R2RKG0"/>
<evidence type="ECO:0000259" key="11">
    <source>
        <dbReference type="Pfam" id="PF00712"/>
    </source>
</evidence>
<dbReference type="PANTHER" id="PTHR30478">
    <property type="entry name" value="DNA POLYMERASE III SUBUNIT BETA"/>
    <property type="match status" value="1"/>
</dbReference>
<evidence type="ECO:0000313" key="14">
    <source>
        <dbReference type="EMBL" id="KRO63093.1"/>
    </source>
</evidence>
<dbReference type="GO" id="GO:0003887">
    <property type="term" value="F:DNA-directed DNA polymerase activity"/>
    <property type="evidence" value="ECO:0007669"/>
    <property type="project" value="UniProtKB-UniRule"/>
</dbReference>
<dbReference type="Proteomes" id="UP000051269">
    <property type="component" value="Unassembled WGS sequence"/>
</dbReference>
<dbReference type="PIRSF" id="PIRSF000804">
    <property type="entry name" value="DNA_pol_III_b"/>
    <property type="match status" value="1"/>
</dbReference>
<sequence>MKLVLQKQKFLGALSTVQNVVGSRTPIGILNNLLLKADKNLLTISATDLDIGIRNSCEVGVEKPGAITLPARRLFSIIRELPSEELTLDVDSKLGATIRCGSAFFKIMGMPSEEFPTIPEFPAKTSDKNPIYKIEQKGLKELLKRVSYAMSADEKRYVLNGLLLCLKEGKLTIVATDGRRLALTDQELDFPKSGEREFILPAKAVLELQRLLGDKDEVAFALLENQILFSFGQTEIAAKMVEGNYPNYRQVIPADAKERVTLERELFLNSVRRVALLSSEKSNSVKLTFGKNNLEIAANTPDVGEAHESIPVQYKGKEFTMAFNPEFLIDPLKNIDDDNVHFDFIDELSPGVIRYNKPFLYVIMPMRTA</sequence>
<proteinExistence type="inferred from homology"/>
<dbReference type="CDD" id="cd00140">
    <property type="entry name" value="beta_clamp"/>
    <property type="match status" value="1"/>
</dbReference>
<dbReference type="PANTHER" id="PTHR30478:SF0">
    <property type="entry name" value="BETA SLIDING CLAMP"/>
    <property type="match status" value="1"/>
</dbReference>
<name>A0A0R2RKG0_9BACT</name>
<comment type="function">
    <text evidence="10">Confers DNA tethering and processivity to DNA polymerases and other proteins. Acts as a clamp, forming a ring around DNA (a reaction catalyzed by the clamp-loading complex) which diffuses in an ATP-independent manner freely and bidirectionally along dsDNA. Initially characterized for its ability to contact the catalytic subunit of DNA polymerase III (Pol III), a complex, multichain enzyme responsible for most of the replicative synthesis in bacteria; Pol III exhibits 3'-5' exonuclease proofreading activity. The beta chain is required for initiation of replication as well as for processivity of DNA replication.</text>
</comment>
<dbReference type="GO" id="GO:0003677">
    <property type="term" value="F:DNA binding"/>
    <property type="evidence" value="ECO:0007669"/>
    <property type="project" value="UniProtKB-UniRule"/>
</dbReference>
<dbReference type="GO" id="GO:0008408">
    <property type="term" value="F:3'-5' exonuclease activity"/>
    <property type="evidence" value="ECO:0007669"/>
    <property type="project" value="InterPro"/>
</dbReference>
<dbReference type="GO" id="GO:0005737">
    <property type="term" value="C:cytoplasm"/>
    <property type="evidence" value="ECO:0007669"/>
    <property type="project" value="UniProtKB-SubCell"/>
</dbReference>
<dbReference type="InterPro" id="IPR022635">
    <property type="entry name" value="DNA_polIII_beta_C"/>
</dbReference>
<feature type="domain" description="DNA polymerase III beta sliding clamp central" evidence="12">
    <location>
        <begin position="134"/>
        <end position="247"/>
    </location>
</feature>
<evidence type="ECO:0000259" key="12">
    <source>
        <dbReference type="Pfam" id="PF02767"/>
    </source>
</evidence>
<reference evidence="14 15" key="1">
    <citation type="submission" date="2015-10" db="EMBL/GenBank/DDBJ databases">
        <title>Metagenome-Assembled Genomes uncover a global brackish microbiome.</title>
        <authorList>
            <person name="Hugerth L.W."/>
            <person name="Larsson J."/>
            <person name="Alneberg J."/>
            <person name="Lindh M.V."/>
            <person name="Legrand C."/>
            <person name="Pinhassi J."/>
            <person name="Andersson A.F."/>
        </authorList>
    </citation>
    <scope>NUCLEOTIDE SEQUENCE [LARGE SCALE GENOMIC DNA]</scope>
    <source>
        <strain evidence="14">BACL18 MAG-120507-bin52</strain>
    </source>
</reference>
<evidence type="ECO:0000256" key="2">
    <source>
        <dbReference type="ARBA" id="ARBA00010752"/>
    </source>
</evidence>
<evidence type="ECO:0000256" key="9">
    <source>
        <dbReference type="ARBA" id="ARBA00023125"/>
    </source>
</evidence>
<evidence type="ECO:0000259" key="13">
    <source>
        <dbReference type="Pfam" id="PF02768"/>
    </source>
</evidence>
<evidence type="ECO:0000256" key="3">
    <source>
        <dbReference type="ARBA" id="ARBA00021035"/>
    </source>
</evidence>
<comment type="subunit">
    <text evidence="10">Forms a ring-shaped head-to-tail homodimer around DNA.</text>
</comment>
<dbReference type="Gene3D" id="3.10.150.10">
    <property type="entry name" value="DNA Polymerase III, subunit A, domain 2"/>
    <property type="match status" value="1"/>
</dbReference>
<dbReference type="Pfam" id="PF02768">
    <property type="entry name" value="DNA_pol3_beta_3"/>
    <property type="match status" value="1"/>
</dbReference>
<comment type="caution">
    <text evidence="14">The sequence shown here is derived from an EMBL/GenBank/DDBJ whole genome shotgun (WGS) entry which is preliminary data.</text>
</comment>
<feature type="domain" description="DNA polymerase III beta sliding clamp N-terminal" evidence="11">
    <location>
        <begin position="1"/>
        <end position="119"/>
    </location>
</feature>
<evidence type="ECO:0000256" key="6">
    <source>
        <dbReference type="ARBA" id="ARBA00022695"/>
    </source>
</evidence>
<dbReference type="EMBL" id="LIBO01000008">
    <property type="protein sequence ID" value="KRO63093.1"/>
    <property type="molecule type" value="Genomic_DNA"/>
</dbReference>
<dbReference type="Pfam" id="PF00712">
    <property type="entry name" value="DNA_pol3_beta"/>
    <property type="match status" value="1"/>
</dbReference>
<organism evidence="14 15">
    <name type="scientific">Verrucomicrobia subdivision 6 bacterium BACL9 MAG-120507-bin52</name>
    <dbReference type="NCBI Taxonomy" id="1655590"/>
    <lineage>
        <taxon>Bacteria</taxon>
        <taxon>Pseudomonadati</taxon>
        <taxon>Verrucomicrobiota</taxon>
        <taxon>Verrucomicrobiia</taxon>
        <taxon>Verrucomicrobiales</taxon>
        <taxon>Verrucomicrobia subdivision 6</taxon>
    </lineage>
</organism>
<dbReference type="GO" id="GO:0009360">
    <property type="term" value="C:DNA polymerase III complex"/>
    <property type="evidence" value="ECO:0007669"/>
    <property type="project" value="InterPro"/>
</dbReference>
<evidence type="ECO:0000256" key="1">
    <source>
        <dbReference type="ARBA" id="ARBA00004496"/>
    </source>
</evidence>
<dbReference type="NCBIfam" id="TIGR00663">
    <property type="entry name" value="dnan"/>
    <property type="match status" value="1"/>
</dbReference>
<dbReference type="Gene3D" id="3.70.10.10">
    <property type="match status" value="1"/>
</dbReference>
<gene>
    <name evidence="14" type="ORF">ABR82_01000</name>
</gene>
<dbReference type="SUPFAM" id="SSF55979">
    <property type="entry name" value="DNA clamp"/>
    <property type="match status" value="3"/>
</dbReference>
<evidence type="ECO:0000313" key="15">
    <source>
        <dbReference type="Proteomes" id="UP000051269"/>
    </source>
</evidence>
<feature type="domain" description="DNA polymerase III beta sliding clamp C-terminal" evidence="13">
    <location>
        <begin position="249"/>
        <end position="367"/>
    </location>
</feature>
<keyword evidence="7 10" id="KW-0235">DNA replication</keyword>
<accession>A0A0R2RKG0</accession>
<comment type="subcellular location">
    <subcellularLocation>
        <location evidence="1 10">Cytoplasm</location>
    </subcellularLocation>
</comment>
<dbReference type="GO" id="GO:0006271">
    <property type="term" value="P:DNA strand elongation involved in DNA replication"/>
    <property type="evidence" value="ECO:0007669"/>
    <property type="project" value="TreeGrafter"/>
</dbReference>
<dbReference type="InterPro" id="IPR022634">
    <property type="entry name" value="DNA_polIII_beta_N"/>
</dbReference>